<organism evidence="2">
    <name type="scientific">Ditylum brightwellii</name>
    <dbReference type="NCBI Taxonomy" id="49249"/>
    <lineage>
        <taxon>Eukaryota</taxon>
        <taxon>Sar</taxon>
        <taxon>Stramenopiles</taxon>
        <taxon>Ochrophyta</taxon>
        <taxon>Bacillariophyta</taxon>
        <taxon>Mediophyceae</taxon>
        <taxon>Lithodesmiophycidae</taxon>
        <taxon>Lithodesmiales</taxon>
        <taxon>Lithodesmiaceae</taxon>
        <taxon>Ditylum</taxon>
    </lineage>
</organism>
<reference evidence="2" key="1">
    <citation type="submission" date="2021-01" db="EMBL/GenBank/DDBJ databases">
        <authorList>
            <person name="Corre E."/>
            <person name="Pelletier E."/>
            <person name="Niang G."/>
            <person name="Scheremetjew M."/>
            <person name="Finn R."/>
            <person name="Kale V."/>
            <person name="Holt S."/>
            <person name="Cochrane G."/>
            <person name="Meng A."/>
            <person name="Brown T."/>
            <person name="Cohen L."/>
        </authorList>
    </citation>
    <scope>NUCLEOTIDE SEQUENCE</scope>
    <source>
        <strain evidence="2">GSO104</strain>
    </source>
</reference>
<evidence type="ECO:0000313" key="3">
    <source>
        <dbReference type="EMBL" id="CAE4670324.1"/>
    </source>
</evidence>
<proteinExistence type="predicted"/>
<dbReference type="CDD" id="cd14809">
    <property type="entry name" value="bZIP_AUREO-like"/>
    <property type="match status" value="1"/>
</dbReference>
<feature type="region of interest" description="Disordered" evidence="1">
    <location>
        <begin position="148"/>
        <end position="168"/>
    </location>
</feature>
<feature type="compositionally biased region" description="Low complexity" evidence="1">
    <location>
        <begin position="462"/>
        <end position="482"/>
    </location>
</feature>
<dbReference type="AlphaFoldDB" id="A0A6V2QQD8"/>
<dbReference type="EMBL" id="HBNS01061966">
    <property type="protein sequence ID" value="CAE4670324.1"/>
    <property type="molecule type" value="Transcribed_RNA"/>
</dbReference>
<sequence>MTSTDWPHIDSTSSGMHNSSMSVSSSDLFGGELFGDELMDMYNSAAVVDAAASGATAEENEIPTLLLNTSNETQHRTGDGTGDDSAHVSNHPGTDVALTAAAMDDGLGAFRPTTSFNDFSTLLPPAGSDEQENEMDNIENAAAKKRGYPAGAPAHEAPSQKKVKTADNATASVVPEHITTAPNSASLSAGQAAQAALKIKNDPEANATNGNQKKNTPNPLTLGNHPSQPKISSAHSIAPAAVVTPTLASTAPTPATVTQVAHAVVPAPQPAAVLAPAPAPLAASVTAVSHPAPAPLAAPAPVGTVVAAQVQAPPVPAAPAPAPVAAVPVTPVSNLVAVTSAPSPTAAPAPAASVASPAPATVVAVAHQSMVRADTVASSATATAAAAASAMPVASVVPSAAVKAAVAAATAATVHTAPPPAAATPTALTVTTGGHNTEADFKGVAQAAVTSLILNANGPVGSSAAQDSSPSSRSTTAPTITPGKVDTSTAHITALTSNNWVAACAGMPGSIGETAAAAADAAAKAARGARRANLTPDERAKQNRDRNREHARNTRLRKKAYVEELKRTLTELVSQRDASELERRHSSQRDLEQREVRFRVMEEFLKLRGRNELNVARWVAILEDNFVFTLPKTDYRKSVAAKSMTRQVSVDGGINSSTTPIAAGSMSFEQTLTGAGEAMEDASFLSALLDTLGHGKNAMHPEWAHAAQQVKAGVCLVYHCDRKKFLMDGTTAVLEWTATTVGAVNQGSPSELTLKGSMRSTFSPASNKLITVDLLFDTGLVSQQLKRLVIQHVVPAPATIQQPVPILSTDNCDAVAAAAAAAQAAAHEADALLDSLQMPQLAAVSMVPPIVVAAPVPVTEPCGIAAVASATAVSVADSSSDESIEDNHNTTMNDVIRATA</sequence>
<name>A0A6V2QQD8_9STRA</name>
<evidence type="ECO:0000256" key="1">
    <source>
        <dbReference type="SAM" id="MobiDB-lite"/>
    </source>
</evidence>
<accession>A0A6V2QQD8</accession>
<evidence type="ECO:0000313" key="2">
    <source>
        <dbReference type="EMBL" id="CAE4670322.1"/>
    </source>
</evidence>
<feature type="compositionally biased region" description="Basic and acidic residues" evidence="1">
    <location>
        <begin position="536"/>
        <end position="552"/>
    </location>
</feature>
<feature type="region of interest" description="Disordered" evidence="1">
    <location>
        <begin position="527"/>
        <end position="555"/>
    </location>
</feature>
<feature type="region of interest" description="Disordered" evidence="1">
    <location>
        <begin position="879"/>
        <end position="900"/>
    </location>
</feature>
<feature type="region of interest" description="Disordered" evidence="1">
    <location>
        <begin position="1"/>
        <end position="22"/>
    </location>
</feature>
<protein>
    <recommendedName>
        <fullName evidence="4">BZIP domain-containing protein</fullName>
    </recommendedName>
</protein>
<feature type="compositionally biased region" description="Polar residues" evidence="1">
    <location>
        <begin position="206"/>
        <end position="232"/>
    </location>
</feature>
<feature type="region of interest" description="Disordered" evidence="1">
    <location>
        <begin position="460"/>
        <end position="485"/>
    </location>
</feature>
<gene>
    <name evidence="2" type="ORF">DBRI00130_LOCUS44704</name>
    <name evidence="3" type="ORF">DBRI00130_LOCUS44705</name>
</gene>
<evidence type="ECO:0008006" key="4">
    <source>
        <dbReference type="Google" id="ProtNLM"/>
    </source>
</evidence>
<feature type="region of interest" description="Disordered" evidence="1">
    <location>
        <begin position="67"/>
        <end position="92"/>
    </location>
</feature>
<dbReference type="EMBL" id="HBNS01061965">
    <property type="protein sequence ID" value="CAE4670322.1"/>
    <property type="molecule type" value="Transcribed_RNA"/>
</dbReference>
<feature type="compositionally biased region" description="Low complexity" evidence="1">
    <location>
        <begin position="11"/>
        <end position="22"/>
    </location>
</feature>
<feature type="region of interest" description="Disordered" evidence="1">
    <location>
        <begin position="201"/>
        <end position="232"/>
    </location>
</feature>